<dbReference type="EMBL" id="KZ293705">
    <property type="protein sequence ID" value="PBK83624.1"/>
    <property type="molecule type" value="Genomic_DNA"/>
</dbReference>
<dbReference type="OrthoDB" id="10504732at2759"/>
<gene>
    <name evidence="2" type="ORF">ARMGADRAFT_1037790</name>
</gene>
<proteinExistence type="predicted"/>
<dbReference type="STRING" id="47427.A0A2H3CQF1"/>
<protein>
    <submittedName>
        <fullName evidence="2">Uncharacterized protein</fullName>
    </submittedName>
</protein>
<evidence type="ECO:0000313" key="2">
    <source>
        <dbReference type="EMBL" id="PBK83624.1"/>
    </source>
</evidence>
<feature type="region of interest" description="Disordered" evidence="1">
    <location>
        <begin position="118"/>
        <end position="147"/>
    </location>
</feature>
<keyword evidence="3" id="KW-1185">Reference proteome</keyword>
<dbReference type="InParanoid" id="A0A2H3CQF1"/>
<evidence type="ECO:0000256" key="1">
    <source>
        <dbReference type="SAM" id="MobiDB-lite"/>
    </source>
</evidence>
<name>A0A2H3CQF1_ARMGA</name>
<dbReference type="Proteomes" id="UP000217790">
    <property type="component" value="Unassembled WGS sequence"/>
</dbReference>
<dbReference type="AlphaFoldDB" id="A0A2H3CQF1"/>
<evidence type="ECO:0000313" key="3">
    <source>
        <dbReference type="Proteomes" id="UP000217790"/>
    </source>
</evidence>
<accession>A0A2H3CQF1</accession>
<organism evidence="2 3">
    <name type="scientific">Armillaria gallica</name>
    <name type="common">Bulbous honey fungus</name>
    <name type="synonym">Armillaria bulbosa</name>
    <dbReference type="NCBI Taxonomy" id="47427"/>
    <lineage>
        <taxon>Eukaryota</taxon>
        <taxon>Fungi</taxon>
        <taxon>Dikarya</taxon>
        <taxon>Basidiomycota</taxon>
        <taxon>Agaricomycotina</taxon>
        <taxon>Agaricomycetes</taxon>
        <taxon>Agaricomycetidae</taxon>
        <taxon>Agaricales</taxon>
        <taxon>Marasmiineae</taxon>
        <taxon>Physalacriaceae</taxon>
        <taxon>Armillaria</taxon>
    </lineage>
</organism>
<reference evidence="3" key="1">
    <citation type="journal article" date="2017" name="Nat. Ecol. Evol.">
        <title>Genome expansion and lineage-specific genetic innovations in the forest pathogenic fungi Armillaria.</title>
        <authorList>
            <person name="Sipos G."/>
            <person name="Prasanna A.N."/>
            <person name="Walter M.C."/>
            <person name="O'Connor E."/>
            <person name="Balint B."/>
            <person name="Krizsan K."/>
            <person name="Kiss B."/>
            <person name="Hess J."/>
            <person name="Varga T."/>
            <person name="Slot J."/>
            <person name="Riley R."/>
            <person name="Boka B."/>
            <person name="Rigling D."/>
            <person name="Barry K."/>
            <person name="Lee J."/>
            <person name="Mihaltcheva S."/>
            <person name="LaButti K."/>
            <person name="Lipzen A."/>
            <person name="Waldron R."/>
            <person name="Moloney N.M."/>
            <person name="Sperisen C."/>
            <person name="Kredics L."/>
            <person name="Vagvoelgyi C."/>
            <person name="Patrignani A."/>
            <person name="Fitzpatrick D."/>
            <person name="Nagy I."/>
            <person name="Doyle S."/>
            <person name="Anderson J.B."/>
            <person name="Grigoriev I.V."/>
            <person name="Gueldener U."/>
            <person name="Muensterkoetter M."/>
            <person name="Nagy L.G."/>
        </authorList>
    </citation>
    <scope>NUCLEOTIDE SEQUENCE [LARGE SCALE GENOMIC DNA]</scope>
    <source>
        <strain evidence="3">Ar21-2</strain>
    </source>
</reference>
<sequence length="318" mass="34776">MPTQIVQKVELLNYTVDDFVLDPSIPVKTSTAPMSTKYTFMQDGTGKGNTPVNSHGNALLPGFFLSTLAFTQSPQPQAIQPYTVRPEELFAQATLPEFAEQSWSSGGDTRSWVIKVRHDSRHGPSDRGDSSSSPAVGTKRKGLDTSDSLTDVEAHIIQKSRLTDPGEIVGSNKGKESVDGVDCGTDIISAEGLSPNKKMWQGRLPPAQDGRSWQGTTHLWISNMQQILSGMTPDQLQDANRLCPFPVKRRLILQDLGFMDGDEAELDFRFSLCDIGTWTIYPIAVINMCCIYNLVCSKEMLTPGPSTLAEAFFDAAGL</sequence>